<dbReference type="InterPro" id="IPR025602">
    <property type="entry name" value="BCP1_family"/>
</dbReference>
<dbReference type="Proteomes" id="UP000186594">
    <property type="component" value="Unassembled WGS sequence"/>
</dbReference>
<gene>
    <name evidence="4" type="ORF">NEOLI_000811</name>
</gene>
<dbReference type="GO" id="GO:0000055">
    <property type="term" value="P:ribosomal large subunit export from nucleus"/>
    <property type="evidence" value="ECO:0007669"/>
    <property type="project" value="EnsemblFungi"/>
</dbReference>
<reference evidence="4 5" key="1">
    <citation type="submission" date="2016-04" db="EMBL/GenBank/DDBJ databases">
        <title>Evolutionary innovation and constraint leading to complex multicellularity in the Ascomycota.</title>
        <authorList>
            <person name="Cisse O."/>
            <person name="Nguyen A."/>
            <person name="Hewitt D.A."/>
            <person name="Jedd G."/>
            <person name="Stajich J.E."/>
        </authorList>
    </citation>
    <scope>NUCLEOTIDE SEQUENCE [LARGE SCALE GENOMIC DNA]</scope>
    <source>
        <strain evidence="4 5">DAH-3</strain>
    </source>
</reference>
<comment type="caution">
    <text evidence="4">The sequence shown here is derived from an EMBL/GenBank/DDBJ whole genome shotgun (WGS) entry which is preliminary data.</text>
</comment>
<evidence type="ECO:0000313" key="5">
    <source>
        <dbReference type="Proteomes" id="UP000186594"/>
    </source>
</evidence>
<dbReference type="GO" id="GO:0005634">
    <property type="term" value="C:nucleus"/>
    <property type="evidence" value="ECO:0007669"/>
    <property type="project" value="UniProtKB-SubCell"/>
</dbReference>
<organism evidence="4 5">
    <name type="scientific">Neolecta irregularis (strain DAH-3)</name>
    <dbReference type="NCBI Taxonomy" id="1198029"/>
    <lineage>
        <taxon>Eukaryota</taxon>
        <taxon>Fungi</taxon>
        <taxon>Dikarya</taxon>
        <taxon>Ascomycota</taxon>
        <taxon>Taphrinomycotina</taxon>
        <taxon>Neolectales</taxon>
        <taxon>Neolectaceae</taxon>
        <taxon>Neolecta</taxon>
    </lineage>
</organism>
<dbReference type="GO" id="GO:0044183">
    <property type="term" value="F:protein folding chaperone"/>
    <property type="evidence" value="ECO:0007669"/>
    <property type="project" value="EnsemblFungi"/>
</dbReference>
<feature type="region of interest" description="Disordered" evidence="3">
    <location>
        <begin position="1"/>
        <end position="26"/>
    </location>
</feature>
<protein>
    <recommendedName>
        <fullName evidence="2">Protein BCP1</fullName>
    </recommendedName>
</protein>
<keyword evidence="2" id="KW-0813">Transport</keyword>
<comment type="subcellular location">
    <subcellularLocation>
        <location evidence="2">Nucleus</location>
    </subcellularLocation>
</comment>
<dbReference type="PANTHER" id="PTHR13261">
    <property type="entry name" value="BRCA2 AND CDKN1A INTERACTING PROTEIN"/>
    <property type="match status" value="1"/>
</dbReference>
<dbReference type="Pfam" id="PF13862">
    <property type="entry name" value="BCCIP"/>
    <property type="match status" value="1"/>
</dbReference>
<keyword evidence="2" id="KW-0539">Nucleus</keyword>
<dbReference type="OrthoDB" id="27543at2759"/>
<evidence type="ECO:0000256" key="3">
    <source>
        <dbReference type="SAM" id="MobiDB-lite"/>
    </source>
</evidence>
<comment type="similarity">
    <text evidence="1 2">Belongs to the BCP1 family.</text>
</comment>
<dbReference type="STRING" id="1198029.A0A1U7LWV2"/>
<dbReference type="AlphaFoldDB" id="A0A1U7LWV2"/>
<comment type="function">
    <text evidence="2">Involved in nuclear export, actin cytoskeleton organization and vesicular transport.</text>
</comment>
<dbReference type="PIRSF" id="PIRSF028983">
    <property type="entry name" value="BCP1"/>
    <property type="match status" value="1"/>
</dbReference>
<sequence length="267" mass="30222">MGKRRQEVGQSQNSSEESGDDGKEMNVDEVETVNIDFEFFDPEEIDYHGIKNLLKQLLGAYSDPIDISALTDLIVKDSLGSTVKVDGKESDPYAFLTNNPGIQKLSQYLLEKSKAETNIYGKLSQLMTADSKFQLGLIFTERLINMPHEVAPPMYRMLVEDINNIDEQYKFDYYLIISKAYVEVDIAKPGKKKKKTKTQSENATGFFHMEDALFQKNSIASLFYPCTISGKDSVLQEVGIKPQGCLILIKNEEMLKCITELQTKWSV</sequence>
<keyword evidence="2" id="KW-0653">Protein transport</keyword>
<keyword evidence="5" id="KW-1185">Reference proteome</keyword>
<proteinExistence type="inferred from homology"/>
<evidence type="ECO:0000256" key="1">
    <source>
        <dbReference type="ARBA" id="ARBA00006781"/>
    </source>
</evidence>
<dbReference type="OMA" id="VKFYRKE"/>
<dbReference type="GO" id="GO:0030674">
    <property type="term" value="F:protein-macromolecule adaptor activity"/>
    <property type="evidence" value="ECO:0007669"/>
    <property type="project" value="EnsemblFungi"/>
</dbReference>
<dbReference type="PANTHER" id="PTHR13261:SF0">
    <property type="entry name" value="BRCA2 AND CDKN1A-INTERACTING PROTEIN"/>
    <property type="match status" value="1"/>
</dbReference>
<evidence type="ECO:0000313" key="4">
    <source>
        <dbReference type="EMBL" id="OLL27098.1"/>
    </source>
</evidence>
<dbReference type="GO" id="GO:0006611">
    <property type="term" value="P:protein export from nucleus"/>
    <property type="evidence" value="ECO:0007669"/>
    <property type="project" value="EnsemblFungi"/>
</dbReference>
<accession>A0A1U7LWV2</accession>
<name>A0A1U7LWV2_NEOID</name>
<evidence type="ECO:0000256" key="2">
    <source>
        <dbReference type="PIRNR" id="PIRNR028983"/>
    </source>
</evidence>
<dbReference type="EMBL" id="LXFE01000122">
    <property type="protein sequence ID" value="OLL27098.1"/>
    <property type="molecule type" value="Genomic_DNA"/>
</dbReference>